<dbReference type="InterPro" id="IPR050534">
    <property type="entry name" value="Coronavir_polyprotein_1ab"/>
</dbReference>
<dbReference type="PANTHER" id="PTHR43788">
    <property type="entry name" value="DNA2/NAM7 HELICASE FAMILY MEMBER"/>
    <property type="match status" value="1"/>
</dbReference>
<dbReference type="GO" id="GO:0003677">
    <property type="term" value="F:DNA binding"/>
    <property type="evidence" value="ECO:0007669"/>
    <property type="project" value="InterPro"/>
</dbReference>
<dbReference type="PANTHER" id="PTHR43788:SF8">
    <property type="entry name" value="DNA-BINDING PROTEIN SMUBP-2"/>
    <property type="match status" value="1"/>
</dbReference>
<keyword evidence="6" id="KW-0547">Nucleotide-binding</keyword>
<evidence type="ECO:0000313" key="13">
    <source>
        <dbReference type="Proteomes" id="UP000186303"/>
    </source>
</evidence>
<dbReference type="Pfam" id="PF21138">
    <property type="entry name" value="SMUBP-2_HCS1_1B"/>
    <property type="match status" value="1"/>
</dbReference>
<evidence type="ECO:0000256" key="10">
    <source>
        <dbReference type="ARBA" id="ARBA00023242"/>
    </source>
</evidence>
<dbReference type="OrthoDB" id="6730379at2759"/>
<keyword evidence="5" id="KW-0963">Cytoplasm</keyword>
<organism evidence="12 13">
    <name type="scientific">Malassezia sympodialis (strain ATCC 42132)</name>
    <name type="common">Atopic eczema-associated yeast</name>
    <dbReference type="NCBI Taxonomy" id="1230383"/>
    <lineage>
        <taxon>Eukaryota</taxon>
        <taxon>Fungi</taxon>
        <taxon>Dikarya</taxon>
        <taxon>Basidiomycota</taxon>
        <taxon>Ustilaginomycotina</taxon>
        <taxon>Malasseziomycetes</taxon>
        <taxon>Malasseziales</taxon>
        <taxon>Malasseziaceae</taxon>
        <taxon>Malassezia</taxon>
    </lineage>
</organism>
<evidence type="ECO:0000256" key="8">
    <source>
        <dbReference type="ARBA" id="ARBA00022806"/>
    </source>
</evidence>
<name>M5EKB6_MALS4</name>
<keyword evidence="9" id="KW-0067">ATP-binding</keyword>
<evidence type="ECO:0000256" key="6">
    <source>
        <dbReference type="ARBA" id="ARBA00022741"/>
    </source>
</evidence>
<dbReference type="CDD" id="cd18808">
    <property type="entry name" value="SF1_C_Upf1"/>
    <property type="match status" value="1"/>
</dbReference>
<keyword evidence="7" id="KW-0378">Hydrolase</keyword>
<keyword evidence="8" id="KW-0347">Helicase</keyword>
<reference evidence="13" key="1">
    <citation type="journal article" date="2017" name="Nucleic Acids Res.">
        <title>Proteogenomics produces comprehensive and highly accurate protein-coding gene annotation in a complete genome assembly of Malassezia sympodialis.</title>
        <authorList>
            <person name="Zhu Y."/>
            <person name="Engstroem P.G."/>
            <person name="Tellgren-Roth C."/>
            <person name="Baudo C.D."/>
            <person name="Kennell J.C."/>
            <person name="Sun S."/>
            <person name="Billmyre R.B."/>
            <person name="Schroeder M.S."/>
            <person name="Andersson A."/>
            <person name="Holm T."/>
            <person name="Sigurgeirsson B."/>
            <person name="Wu G."/>
            <person name="Sankaranarayanan S.R."/>
            <person name="Siddharthan R."/>
            <person name="Sanyal K."/>
            <person name="Lundeberg J."/>
            <person name="Nystedt B."/>
            <person name="Boekhout T."/>
            <person name="Dawson T.L. Jr."/>
            <person name="Heitman J."/>
            <person name="Scheynius A."/>
            <person name="Lehtioe J."/>
        </authorList>
    </citation>
    <scope>NUCLEOTIDE SEQUENCE [LARGE SCALE GENOMIC DNA]</scope>
    <source>
        <strain evidence="13">ATCC 42132</strain>
    </source>
</reference>
<keyword evidence="10" id="KW-0539">Nucleus</keyword>
<dbReference type="SUPFAM" id="SSF52540">
    <property type="entry name" value="P-loop containing nucleoside triphosphate hydrolases"/>
    <property type="match status" value="1"/>
</dbReference>
<feature type="domain" description="AAA+ ATPase" evidence="11">
    <location>
        <begin position="230"/>
        <end position="493"/>
    </location>
</feature>
<evidence type="ECO:0000313" key="12">
    <source>
        <dbReference type="EMBL" id="SHO76391.1"/>
    </source>
</evidence>
<dbReference type="InterPro" id="IPR041677">
    <property type="entry name" value="DNA2/NAM7_AAA_11"/>
</dbReference>
<dbReference type="FunFam" id="3.40.50.300:FF:000326">
    <property type="entry name" value="P-loop containing nucleoside triphosphate hydrolase"/>
    <property type="match status" value="1"/>
</dbReference>
<dbReference type="EMBL" id="LT671821">
    <property type="protein sequence ID" value="SHO76391.1"/>
    <property type="molecule type" value="Genomic_DNA"/>
</dbReference>
<evidence type="ECO:0000256" key="9">
    <source>
        <dbReference type="ARBA" id="ARBA00022840"/>
    </source>
</evidence>
<dbReference type="KEGG" id="msym:MSY001_0719"/>
<evidence type="ECO:0000256" key="5">
    <source>
        <dbReference type="ARBA" id="ARBA00022490"/>
    </source>
</evidence>
<evidence type="ECO:0000256" key="2">
    <source>
        <dbReference type="ARBA" id="ARBA00004496"/>
    </source>
</evidence>
<protein>
    <recommendedName>
        <fullName evidence="4">DNA helicase</fullName>
        <ecNumber evidence="4">3.6.4.12</ecNumber>
    </recommendedName>
</protein>
<evidence type="ECO:0000256" key="3">
    <source>
        <dbReference type="ARBA" id="ARBA00007913"/>
    </source>
</evidence>
<accession>M5EKB6</accession>
<dbReference type="GO" id="GO:0003723">
    <property type="term" value="F:RNA binding"/>
    <property type="evidence" value="ECO:0007669"/>
    <property type="project" value="InterPro"/>
</dbReference>
<dbReference type="Pfam" id="PF13086">
    <property type="entry name" value="AAA_11"/>
    <property type="match status" value="1"/>
</dbReference>
<dbReference type="GO" id="GO:0005524">
    <property type="term" value="F:ATP binding"/>
    <property type="evidence" value="ECO:0007669"/>
    <property type="project" value="UniProtKB-KW"/>
</dbReference>
<dbReference type="GO" id="GO:0043139">
    <property type="term" value="F:5'-3' DNA helicase activity"/>
    <property type="evidence" value="ECO:0007669"/>
    <property type="project" value="TreeGrafter"/>
</dbReference>
<dbReference type="AlphaFoldDB" id="M5EKB6"/>
<dbReference type="GO" id="GO:0005737">
    <property type="term" value="C:cytoplasm"/>
    <property type="evidence" value="ECO:0007669"/>
    <property type="project" value="UniProtKB-SubCell"/>
</dbReference>
<dbReference type="InterPro" id="IPR027417">
    <property type="entry name" value="P-loop_NTPase"/>
</dbReference>
<dbReference type="GO" id="GO:0005634">
    <property type="term" value="C:nucleus"/>
    <property type="evidence" value="ECO:0007669"/>
    <property type="project" value="UniProtKB-SubCell"/>
</dbReference>
<dbReference type="Gene3D" id="3.40.50.300">
    <property type="entry name" value="P-loop containing nucleotide triphosphate hydrolases"/>
    <property type="match status" value="2"/>
</dbReference>
<dbReference type="InterPro" id="IPR003593">
    <property type="entry name" value="AAA+_ATPase"/>
</dbReference>
<evidence type="ECO:0000259" key="11">
    <source>
        <dbReference type="SMART" id="SM00382"/>
    </source>
</evidence>
<evidence type="ECO:0000256" key="7">
    <source>
        <dbReference type="ARBA" id="ARBA00022801"/>
    </source>
</evidence>
<comment type="similarity">
    <text evidence="3">Belongs to the DNA2/NAM7 helicase family.</text>
</comment>
<dbReference type="RefSeq" id="XP_018739335.1">
    <property type="nucleotide sequence ID" value="XM_018885798.1"/>
</dbReference>
<keyword evidence="13" id="KW-1185">Reference proteome</keyword>
<dbReference type="InterPro" id="IPR048761">
    <property type="entry name" value="SMUBP-2_HCS1_1B"/>
</dbReference>
<evidence type="ECO:0000256" key="1">
    <source>
        <dbReference type="ARBA" id="ARBA00004123"/>
    </source>
</evidence>
<dbReference type="Pfam" id="PF13087">
    <property type="entry name" value="AAA_12"/>
    <property type="match status" value="1"/>
</dbReference>
<dbReference type="InterPro" id="IPR047187">
    <property type="entry name" value="SF1_C_Upf1"/>
</dbReference>
<dbReference type="NCBIfam" id="TIGR00376">
    <property type="entry name" value="IGHMBP2 family helicase"/>
    <property type="match status" value="1"/>
</dbReference>
<comment type="subcellular location">
    <subcellularLocation>
        <location evidence="2">Cytoplasm</location>
    </subcellularLocation>
    <subcellularLocation>
        <location evidence="1">Nucleus</location>
    </subcellularLocation>
</comment>
<dbReference type="InterPro" id="IPR041679">
    <property type="entry name" value="DNA2/NAM7-like_C"/>
</dbReference>
<dbReference type="HOGENOM" id="CLU_001666_8_2_1"/>
<dbReference type="VEuPathDB" id="FungiDB:MSYG_0729"/>
<dbReference type="Proteomes" id="UP000186303">
    <property type="component" value="Chromosome 1"/>
</dbReference>
<dbReference type="SMART" id="SM00382">
    <property type="entry name" value="AAA"/>
    <property type="match status" value="1"/>
</dbReference>
<dbReference type="EC" id="3.6.4.12" evidence="4"/>
<sequence length="715" mass="77361">MSVHLPAPPTAAQVQAWLARQHALLASEREEERTQNTLLLSQCAPRVLARHGLALLGLGVSNVRVGPGARTLVDLENATALHTSSLLGTHTFRPGDVCQIEDHHAQPAPSGMRGVVYRVHESRITLALEERSASQNDEADFPPLVRLVKLANEATYARLDQTLAQLAESLGVPPPPSAEPATELASASTLTRVLLGLEPPTWAPTAPAWTPLHPRLNASQKEALSFALRANHFALLHGPPGTGKTTAMAELIVQLACLYPEARILVCGASNLAVDNLLERVVSTPEYREALQHARTSVTRIGHAARVLPALTGATLDVQSSESPEGQLVRDVAKEINELMAALSPPPTARAGNKSARKAPRPRGAERRQMWEQVRALRKEYRQRDQAVAGSVLRRARIVMATCHGAGSRALDQHMFDFVVIDEACQALELSCWTPILRLASHGRVFLSGDPQQLPPTVQSTPPSVAPGMGALPLPATLETTLFDRMLALYGSDCKALLSVQYRMNKEIMAFSNAHLYGGQLQAHESCAAIRLGDLGVDGDDDDAHGAPLVFYDTTGTGMYERTDTALLQRHSRLNENEAELVAQHIALLVERGVPPASIAVLSPYAAQVDMIDTQLRAVYGGHVEVGTVDGMQGREKDVVVLSLVRSNDAHDVGFLQDQRRLNVAMTRAKRQLVVIGDADTIGEVPAGKSGPARLFLRAWMEHLHMHALVEMVPT</sequence>
<dbReference type="InterPro" id="IPR004483">
    <property type="entry name" value="SMUBP-2/Hcs1-like"/>
</dbReference>
<dbReference type="OMA" id="TIIHGPP"/>
<dbReference type="GO" id="GO:0016787">
    <property type="term" value="F:hydrolase activity"/>
    <property type="evidence" value="ECO:0007669"/>
    <property type="project" value="UniProtKB-KW"/>
</dbReference>
<dbReference type="Gene3D" id="2.40.30.270">
    <property type="match status" value="1"/>
</dbReference>
<dbReference type="GO" id="GO:0005694">
    <property type="term" value="C:chromosome"/>
    <property type="evidence" value="ECO:0007669"/>
    <property type="project" value="UniProtKB-ARBA"/>
</dbReference>
<evidence type="ECO:0000256" key="4">
    <source>
        <dbReference type="ARBA" id="ARBA00012551"/>
    </source>
</evidence>
<proteinExistence type="inferred from homology"/>
<gene>
    <name evidence="12" type="ORF">MSYG_0729</name>
</gene>